<dbReference type="Pfam" id="PF00085">
    <property type="entry name" value="Thioredoxin"/>
    <property type="match status" value="1"/>
</dbReference>
<evidence type="ECO:0000313" key="12">
    <source>
        <dbReference type="EMBL" id="KAE9024885.1"/>
    </source>
</evidence>
<keyword evidence="3 9" id="KW-0732">Signal</keyword>
<feature type="domain" description="Thioredoxin" evidence="11">
    <location>
        <begin position="5"/>
        <end position="148"/>
    </location>
</feature>
<reference evidence="14 15" key="1">
    <citation type="submission" date="2018-09" db="EMBL/GenBank/DDBJ databases">
        <title>Genomic investigation of the strawberry pathogen Phytophthora fragariae indicates pathogenicity is determined by transcriptional variation in three key races.</title>
        <authorList>
            <person name="Adams T.M."/>
            <person name="Armitage A.D."/>
            <person name="Sobczyk M.K."/>
            <person name="Bates H.J."/>
            <person name="Dunwell J.M."/>
            <person name="Nellist C.F."/>
            <person name="Harrison R.J."/>
        </authorList>
    </citation>
    <scope>NUCLEOTIDE SEQUENCE [LARGE SCALE GENOMIC DNA]</scope>
    <source>
        <strain evidence="13 15">BC-23</strain>
        <strain evidence="12 14">SCRP245</strain>
    </source>
</reference>
<keyword evidence="8" id="KW-0472">Membrane</keyword>
<dbReference type="Pfam" id="PF04777">
    <property type="entry name" value="Evr1_Alr"/>
    <property type="match status" value="1"/>
</dbReference>
<accession>A0A6A3M580</accession>
<gene>
    <name evidence="13" type="ORF">PF004_g3756</name>
    <name evidence="12" type="ORF">PF011_g3305</name>
</gene>
<dbReference type="CDD" id="cd02961">
    <property type="entry name" value="PDI_a_family"/>
    <property type="match status" value="1"/>
</dbReference>
<organism evidence="12 14">
    <name type="scientific">Phytophthora fragariae</name>
    <dbReference type="NCBI Taxonomy" id="53985"/>
    <lineage>
        <taxon>Eukaryota</taxon>
        <taxon>Sar</taxon>
        <taxon>Stramenopiles</taxon>
        <taxon>Oomycota</taxon>
        <taxon>Peronosporomycetes</taxon>
        <taxon>Peronosporales</taxon>
        <taxon>Peronosporaceae</taxon>
        <taxon>Phytophthora</taxon>
    </lineage>
</organism>
<dbReference type="InterPro" id="IPR036774">
    <property type="entry name" value="ERV/ALR_sulphydryl_oxid_sf"/>
</dbReference>
<evidence type="ECO:0000256" key="3">
    <source>
        <dbReference type="ARBA" id="ARBA00022729"/>
    </source>
</evidence>
<evidence type="ECO:0000256" key="4">
    <source>
        <dbReference type="ARBA" id="ARBA00022827"/>
    </source>
</evidence>
<dbReference type="GO" id="GO:0016971">
    <property type="term" value="F:flavin-dependent sulfhydryl oxidase activity"/>
    <property type="evidence" value="ECO:0007669"/>
    <property type="project" value="InterPro"/>
</dbReference>
<comment type="cofactor">
    <cofactor evidence="1 8">
        <name>FAD</name>
        <dbReference type="ChEBI" id="CHEBI:57692"/>
    </cofactor>
</comment>
<dbReference type="GO" id="GO:0003756">
    <property type="term" value="F:protein disulfide isomerase activity"/>
    <property type="evidence" value="ECO:0007669"/>
    <property type="project" value="TreeGrafter"/>
</dbReference>
<evidence type="ECO:0000259" key="10">
    <source>
        <dbReference type="PROSITE" id="PS51324"/>
    </source>
</evidence>
<evidence type="ECO:0000256" key="1">
    <source>
        <dbReference type="ARBA" id="ARBA00001974"/>
    </source>
</evidence>
<dbReference type="InterPro" id="IPR013766">
    <property type="entry name" value="Thioredoxin_domain"/>
</dbReference>
<dbReference type="Gene3D" id="1.20.120.310">
    <property type="entry name" value="ERV/ALR sulfhydryl oxidase domain"/>
    <property type="match status" value="1"/>
</dbReference>
<evidence type="ECO:0000313" key="15">
    <source>
        <dbReference type="Proteomes" id="UP000476176"/>
    </source>
</evidence>
<dbReference type="InterPro" id="IPR036249">
    <property type="entry name" value="Thioredoxin-like_sf"/>
</dbReference>
<dbReference type="SUPFAM" id="SSF52833">
    <property type="entry name" value="Thioredoxin-like"/>
    <property type="match status" value="1"/>
</dbReference>
<evidence type="ECO:0000259" key="11">
    <source>
        <dbReference type="PROSITE" id="PS51352"/>
    </source>
</evidence>
<dbReference type="InterPro" id="IPR017937">
    <property type="entry name" value="Thioredoxin_CS"/>
</dbReference>
<dbReference type="PROSITE" id="PS51324">
    <property type="entry name" value="ERV_ALR"/>
    <property type="match status" value="1"/>
</dbReference>
<dbReference type="AlphaFoldDB" id="A0A6A3M580"/>
<evidence type="ECO:0000313" key="14">
    <source>
        <dbReference type="Proteomes" id="UP000460718"/>
    </source>
</evidence>
<dbReference type="PANTHER" id="PTHR22897">
    <property type="entry name" value="QUIESCIN Q6-RELATED SULFHYDRYL OXIDASE"/>
    <property type="match status" value="1"/>
</dbReference>
<evidence type="ECO:0000256" key="6">
    <source>
        <dbReference type="ARBA" id="ARBA00023157"/>
    </source>
</evidence>
<dbReference type="GO" id="GO:0000139">
    <property type="term" value="C:Golgi membrane"/>
    <property type="evidence" value="ECO:0007669"/>
    <property type="project" value="TreeGrafter"/>
</dbReference>
<dbReference type="SUPFAM" id="SSF69000">
    <property type="entry name" value="FAD-dependent thiol oxidase"/>
    <property type="match status" value="1"/>
</dbReference>
<protein>
    <recommendedName>
        <fullName evidence="8">Sulfhydryl oxidase</fullName>
        <ecNumber evidence="8">1.8.3.2</ecNumber>
    </recommendedName>
</protein>
<keyword evidence="8" id="KW-0812">Transmembrane</keyword>
<dbReference type="EC" id="1.8.3.2" evidence="8"/>
<dbReference type="Gene3D" id="3.40.30.10">
    <property type="entry name" value="Glutaredoxin"/>
    <property type="match status" value="1"/>
</dbReference>
<dbReference type="Proteomes" id="UP000460718">
    <property type="component" value="Unassembled WGS sequence"/>
</dbReference>
<feature type="signal peptide" evidence="9">
    <location>
        <begin position="1"/>
        <end position="23"/>
    </location>
</feature>
<feature type="transmembrane region" description="Helical" evidence="8">
    <location>
        <begin position="443"/>
        <end position="466"/>
    </location>
</feature>
<comment type="catalytic activity">
    <reaction evidence="8">
        <text>2 R'C(R)SH + O2 = R'C(R)S-S(R)CR' + H2O2</text>
        <dbReference type="Rhea" id="RHEA:17357"/>
        <dbReference type="ChEBI" id="CHEBI:15379"/>
        <dbReference type="ChEBI" id="CHEBI:16240"/>
        <dbReference type="ChEBI" id="CHEBI:16520"/>
        <dbReference type="ChEBI" id="CHEBI:17412"/>
        <dbReference type="EC" id="1.8.3.2"/>
    </reaction>
</comment>
<dbReference type="PROSITE" id="PS00194">
    <property type="entry name" value="THIOREDOXIN_1"/>
    <property type="match status" value="1"/>
</dbReference>
<feature type="chain" id="PRO_5033522085" description="Sulfhydryl oxidase" evidence="9">
    <location>
        <begin position="24"/>
        <end position="487"/>
    </location>
</feature>
<dbReference type="GO" id="GO:0006457">
    <property type="term" value="P:protein folding"/>
    <property type="evidence" value="ECO:0007669"/>
    <property type="project" value="TreeGrafter"/>
</dbReference>
<feature type="domain" description="ERV/ALR sulfhydryl oxidase" evidence="10">
    <location>
        <begin position="291"/>
        <end position="398"/>
    </location>
</feature>
<sequence>MKSLLLAASTALVASWSPALTSAIRMRPDGGPLFASSKTVKSLDVYSFDAMLKDTQTVWLVDFYSPWCPHCRQFAPQWEEVANVYADVKTVQLGAVDCTEQNEICDREDVHSYPGVKVYHVTEEAIVMPHARHVYARHVAKWLEETLQENNMQSGIDIDKIYTKNPMRDDLKKKEFKFGDPVEPLHDDRSTDIQLKRLKDAAATTLLTFEDGFFMGMTVLEGERYEAAVTWVRALAASFPMEENRAAFAVLVDEMKQQDRWKQAEWKEMLEKWKATASAMSNPQKLFASKDDLELCTTYTCGLWTLFHSLTVNNVKTGWKPSEIMAAIRLVVKHFFGCEECRRHFLKANPESIIDKLAVRDDDGPHAVAFWIWTMHNTVNKVLRKPMWPTRLSCPNCYAANNQALSLDPAQLNEEDIVAYIRKVYKIEGSLKLEQHTVSATSWISVGSFTSMAGVALLFATFAMLFQQHKHRLVSGVKSLKARDHIA</sequence>
<dbReference type="PROSITE" id="PS51352">
    <property type="entry name" value="THIOREDOXIN_2"/>
    <property type="match status" value="1"/>
</dbReference>
<evidence type="ECO:0000256" key="8">
    <source>
        <dbReference type="RuleBase" id="RU371123"/>
    </source>
</evidence>
<dbReference type="InterPro" id="IPR017905">
    <property type="entry name" value="ERV/ALR_sulphydryl_oxidase"/>
</dbReference>
<comment type="caution">
    <text evidence="12">The sequence shown here is derived from an EMBL/GenBank/DDBJ whole genome shotgun (WGS) entry which is preliminary data.</text>
</comment>
<dbReference type="EMBL" id="QXFW01000108">
    <property type="protein sequence ID" value="KAE9024885.1"/>
    <property type="molecule type" value="Genomic_DNA"/>
</dbReference>
<evidence type="ECO:0000256" key="7">
    <source>
        <dbReference type="ARBA" id="ARBA00023180"/>
    </source>
</evidence>
<keyword evidence="6" id="KW-1015">Disulfide bond</keyword>
<evidence type="ECO:0000256" key="9">
    <source>
        <dbReference type="SAM" id="SignalP"/>
    </source>
</evidence>
<proteinExistence type="predicted"/>
<keyword evidence="8" id="KW-1133">Transmembrane helix</keyword>
<name>A0A6A3M580_9STRA</name>
<keyword evidence="7" id="KW-0325">Glycoprotein</keyword>
<keyword evidence="4 8" id="KW-0274">FAD</keyword>
<dbReference type="GO" id="GO:0005615">
    <property type="term" value="C:extracellular space"/>
    <property type="evidence" value="ECO:0007669"/>
    <property type="project" value="TreeGrafter"/>
</dbReference>
<evidence type="ECO:0000313" key="13">
    <source>
        <dbReference type="EMBL" id="KAE9248682.1"/>
    </source>
</evidence>
<keyword evidence="2 8" id="KW-0285">Flavoprotein</keyword>
<dbReference type="InterPro" id="IPR039798">
    <property type="entry name" value="Sulfhydryl_oxidase"/>
</dbReference>
<dbReference type="Proteomes" id="UP000476176">
    <property type="component" value="Unassembled WGS sequence"/>
</dbReference>
<evidence type="ECO:0000256" key="2">
    <source>
        <dbReference type="ARBA" id="ARBA00022630"/>
    </source>
</evidence>
<dbReference type="PANTHER" id="PTHR22897:SF8">
    <property type="entry name" value="SULFHYDRYL OXIDASE"/>
    <property type="match status" value="1"/>
</dbReference>
<evidence type="ECO:0000256" key="5">
    <source>
        <dbReference type="ARBA" id="ARBA00023002"/>
    </source>
</evidence>
<dbReference type="EMBL" id="QXGC01000121">
    <property type="protein sequence ID" value="KAE9248682.1"/>
    <property type="molecule type" value="Genomic_DNA"/>
</dbReference>
<keyword evidence="5 8" id="KW-0560">Oxidoreductase</keyword>